<evidence type="ECO:0000313" key="3">
    <source>
        <dbReference type="Proteomes" id="UP000426246"/>
    </source>
</evidence>
<reference evidence="3" key="1">
    <citation type="submission" date="2018-11" db="EMBL/GenBank/DDBJ databases">
        <title>Complete genome sequence of Paenibacillus sp. ML311-T8.</title>
        <authorList>
            <person name="Nam Y.-D."/>
            <person name="Kang J."/>
            <person name="Chung W.-H."/>
            <person name="Park Y.S."/>
        </authorList>
    </citation>
    <scope>NUCLEOTIDE SEQUENCE [LARGE SCALE GENOMIC DNA]</scope>
    <source>
        <strain evidence="3">ML311-T8</strain>
    </source>
</reference>
<feature type="region of interest" description="Disordered" evidence="1">
    <location>
        <begin position="23"/>
        <end position="46"/>
    </location>
</feature>
<proteinExistence type="predicted"/>
<organism evidence="2 3">
    <name type="scientific">Paenibacillus psychroresistens</name>
    <dbReference type="NCBI Taxonomy" id="1778678"/>
    <lineage>
        <taxon>Bacteria</taxon>
        <taxon>Bacillati</taxon>
        <taxon>Bacillota</taxon>
        <taxon>Bacilli</taxon>
        <taxon>Bacillales</taxon>
        <taxon>Paenibacillaceae</taxon>
        <taxon>Paenibacillus</taxon>
    </lineage>
</organism>
<dbReference type="EMBL" id="CP034235">
    <property type="protein sequence ID" value="QGQ94174.1"/>
    <property type="molecule type" value="Genomic_DNA"/>
</dbReference>
<evidence type="ECO:0000313" key="2">
    <source>
        <dbReference type="EMBL" id="QGQ94174.1"/>
    </source>
</evidence>
<dbReference type="InterPro" id="IPR021598">
    <property type="entry name" value="DUF3221"/>
</dbReference>
<evidence type="ECO:0000256" key="1">
    <source>
        <dbReference type="SAM" id="MobiDB-lite"/>
    </source>
</evidence>
<name>A0A6B8REL7_9BACL</name>
<dbReference type="OrthoDB" id="2679107at2"/>
<accession>A0A6B8REL7</accession>
<evidence type="ECO:0008006" key="4">
    <source>
        <dbReference type="Google" id="ProtNLM"/>
    </source>
</evidence>
<protein>
    <recommendedName>
        <fullName evidence="4">DUF3221 domain-containing protein</fullName>
    </recommendedName>
</protein>
<sequence length="298" mass="33134">MRLLGVMVFTIVVTMLLSGCGERKPVNGSEGSAPSQTSNKDSSISKEELEKYVDRLPSLEAVFKSHNVRFQSSYSDEKEGVLEIRRIGGDHSTDLSDEEKAQFKQSIYEAIGSEFPLRISVYMIGEQPGMTGKITAIDKEGRFLVISSDRYLDKEEKMPDGAWYGMTDDALITFNGKELQAKDVKIGSSVKVWGEGMMLTSYPGQTSGLRLEITELDNGIGDESGIVTGVEKSGEGVNEEYYIKVDGIKYRLLQNVQVWIKDENVVASVIQIGDRVKIWFAGYELGPEKMVTQVLIER</sequence>
<gene>
    <name evidence="2" type="ORF">EHS13_04255</name>
</gene>
<dbReference type="RefSeq" id="WP_155699173.1">
    <property type="nucleotide sequence ID" value="NZ_CP034235.1"/>
</dbReference>
<dbReference type="KEGG" id="ppsc:EHS13_04255"/>
<keyword evidence="3" id="KW-1185">Reference proteome</keyword>
<dbReference type="Pfam" id="PF11518">
    <property type="entry name" value="DUF3221"/>
    <property type="match status" value="1"/>
</dbReference>
<dbReference type="AlphaFoldDB" id="A0A6B8REL7"/>
<dbReference type="Proteomes" id="UP000426246">
    <property type="component" value="Chromosome"/>
</dbReference>
<feature type="compositionally biased region" description="Polar residues" evidence="1">
    <location>
        <begin position="29"/>
        <end position="42"/>
    </location>
</feature>
<dbReference type="PROSITE" id="PS51257">
    <property type="entry name" value="PROKAR_LIPOPROTEIN"/>
    <property type="match status" value="1"/>
</dbReference>